<dbReference type="OrthoDB" id="3222645at2759"/>
<feature type="compositionally biased region" description="Basic and acidic residues" evidence="1">
    <location>
        <begin position="16"/>
        <end position="49"/>
    </location>
</feature>
<evidence type="ECO:0000256" key="1">
    <source>
        <dbReference type="SAM" id="MobiDB-lite"/>
    </source>
</evidence>
<organism evidence="2 3">
    <name type="scientific">Grifola frondosa</name>
    <name type="common">Maitake</name>
    <name type="synonym">Polyporus frondosus</name>
    <dbReference type="NCBI Taxonomy" id="5627"/>
    <lineage>
        <taxon>Eukaryota</taxon>
        <taxon>Fungi</taxon>
        <taxon>Dikarya</taxon>
        <taxon>Basidiomycota</taxon>
        <taxon>Agaricomycotina</taxon>
        <taxon>Agaricomycetes</taxon>
        <taxon>Polyporales</taxon>
        <taxon>Grifolaceae</taxon>
        <taxon>Grifola</taxon>
    </lineage>
</organism>
<keyword evidence="3" id="KW-1185">Reference proteome</keyword>
<comment type="caution">
    <text evidence="2">The sequence shown here is derived from an EMBL/GenBank/DDBJ whole genome shotgun (WGS) entry which is preliminary data.</text>
</comment>
<name>A0A1C7M6A4_GRIFR</name>
<gene>
    <name evidence="2" type="ORF">A0H81_07665</name>
</gene>
<feature type="region of interest" description="Disordered" evidence="1">
    <location>
        <begin position="87"/>
        <end position="108"/>
    </location>
</feature>
<dbReference type="STRING" id="5627.A0A1C7M6A4"/>
<accession>A0A1C7M6A4</accession>
<feature type="region of interest" description="Disordered" evidence="1">
    <location>
        <begin position="1"/>
        <end position="49"/>
    </location>
</feature>
<sequence>MPDAHSAPARPTSGLEQERERDRTREQDHERARASEQEREKERGKERQRIQALERENATLHQRVSSLENELQSARYSLLTYNLLSSPAPQSNTANQAQVPHPPDAIDTRPSYDSLLSAYSILHQAFQERTEEITSLKSFLSKTDEWSGAQLIQALHDLNAEVVQLSASVAEEFSPSLDRRVDHSRQSDRELVMNSLGPMMTNLLATRDHGSDPTLVQFAIQAWEVCCIGRVLDSFCFGLPVEVDQILTKVFEHMHRAANYLTLARAHVHDTRALLAPQPQSQASAASSAPFLALNENNLRGLLAILALAGCTDSRGLHRDPLRARFGGALARMGSRRSGSPASSRRAL</sequence>
<protein>
    <submittedName>
        <fullName evidence="2">Uncharacterized protein</fullName>
    </submittedName>
</protein>
<proteinExistence type="predicted"/>
<feature type="compositionally biased region" description="Polar residues" evidence="1">
    <location>
        <begin position="87"/>
        <end position="98"/>
    </location>
</feature>
<evidence type="ECO:0000313" key="2">
    <source>
        <dbReference type="EMBL" id="OBZ72440.1"/>
    </source>
</evidence>
<evidence type="ECO:0000313" key="3">
    <source>
        <dbReference type="Proteomes" id="UP000092993"/>
    </source>
</evidence>
<dbReference type="Proteomes" id="UP000092993">
    <property type="component" value="Unassembled WGS sequence"/>
</dbReference>
<dbReference type="AlphaFoldDB" id="A0A1C7M6A4"/>
<reference evidence="2 3" key="1">
    <citation type="submission" date="2016-03" db="EMBL/GenBank/DDBJ databases">
        <title>Whole genome sequencing of Grifola frondosa 9006-11.</title>
        <authorList>
            <person name="Min B."/>
            <person name="Park H."/>
            <person name="Kim J.-G."/>
            <person name="Cho H."/>
            <person name="Oh Y.-L."/>
            <person name="Kong W.-S."/>
            <person name="Choi I.-G."/>
        </authorList>
    </citation>
    <scope>NUCLEOTIDE SEQUENCE [LARGE SCALE GENOMIC DNA]</scope>
    <source>
        <strain evidence="2 3">9006-11</strain>
    </source>
</reference>
<dbReference type="EMBL" id="LUGG01000009">
    <property type="protein sequence ID" value="OBZ72440.1"/>
    <property type="molecule type" value="Genomic_DNA"/>
</dbReference>